<keyword evidence="3" id="KW-1185">Reference proteome</keyword>
<dbReference type="EMBL" id="LR746278">
    <property type="protein sequence ID" value="CAA7408390.1"/>
    <property type="molecule type" value="Genomic_DNA"/>
</dbReference>
<dbReference type="AlphaFoldDB" id="A0A7I8LEX1"/>
<feature type="compositionally biased region" description="Low complexity" evidence="1">
    <location>
        <begin position="27"/>
        <end position="39"/>
    </location>
</feature>
<feature type="region of interest" description="Disordered" evidence="1">
    <location>
        <begin position="27"/>
        <end position="56"/>
    </location>
</feature>
<evidence type="ECO:0000256" key="1">
    <source>
        <dbReference type="SAM" id="MobiDB-lite"/>
    </source>
</evidence>
<evidence type="ECO:0000313" key="2">
    <source>
        <dbReference type="EMBL" id="CAA7408390.1"/>
    </source>
</evidence>
<dbReference type="Proteomes" id="UP000663760">
    <property type="component" value="Chromosome 15"/>
</dbReference>
<evidence type="ECO:0000313" key="3">
    <source>
        <dbReference type="Proteomes" id="UP000663760"/>
    </source>
</evidence>
<sequence>MPRSWWRRRKNLTMTDLHLLWKGLHSNSSPPSAENAAPPRKVPLPTDTDGNISLRTTRTGDSTRLLEISPTPSLGSSCRRQATARTSFSVPALPPLLSLLTLASLQRSAYLLRSPLMGFLRLVLSSHEARGSSLFP</sequence>
<gene>
    <name evidence="2" type="ORF">SI8410_15019068</name>
</gene>
<organism evidence="2 3">
    <name type="scientific">Spirodela intermedia</name>
    <name type="common">Intermediate duckweed</name>
    <dbReference type="NCBI Taxonomy" id="51605"/>
    <lineage>
        <taxon>Eukaryota</taxon>
        <taxon>Viridiplantae</taxon>
        <taxon>Streptophyta</taxon>
        <taxon>Embryophyta</taxon>
        <taxon>Tracheophyta</taxon>
        <taxon>Spermatophyta</taxon>
        <taxon>Magnoliopsida</taxon>
        <taxon>Liliopsida</taxon>
        <taxon>Araceae</taxon>
        <taxon>Lemnoideae</taxon>
        <taxon>Spirodela</taxon>
    </lineage>
</organism>
<reference evidence="2" key="1">
    <citation type="submission" date="2020-02" db="EMBL/GenBank/DDBJ databases">
        <authorList>
            <person name="Scholz U."/>
            <person name="Mascher M."/>
            <person name="Fiebig A."/>
        </authorList>
    </citation>
    <scope>NUCLEOTIDE SEQUENCE</scope>
</reference>
<name>A0A7I8LEX1_SPIIN</name>
<accession>A0A7I8LEX1</accession>
<protein>
    <submittedName>
        <fullName evidence="2">Uncharacterized protein</fullName>
    </submittedName>
</protein>
<proteinExistence type="predicted"/>